<proteinExistence type="predicted"/>
<name>A0AAQ4NVP7_GASAC</name>
<accession>A0AAQ4NVP7</accession>
<evidence type="ECO:0000313" key="1">
    <source>
        <dbReference type="Ensembl" id="ENSGACP00000030507.1"/>
    </source>
</evidence>
<dbReference type="AlphaFoldDB" id="A0AAQ4NVP7"/>
<reference evidence="1" key="3">
    <citation type="submission" date="2025-09" db="UniProtKB">
        <authorList>
            <consortium name="Ensembl"/>
        </authorList>
    </citation>
    <scope>IDENTIFICATION</scope>
</reference>
<evidence type="ECO:0008006" key="3">
    <source>
        <dbReference type="Google" id="ProtNLM"/>
    </source>
</evidence>
<dbReference type="Proteomes" id="UP000007635">
    <property type="component" value="Chromosome X"/>
</dbReference>
<sequence length="230" mass="25265">MWLCPGCDGCDQPAVMFPARFLTMEMCLEGMLAPRVFSAAVGPCPAWWPIHTSDGHAASRPDDDSRVTPASPHGTIRRVGVRQESTISSNFSCSTSLLRSAIMKYSLIATIVVLALAQGGFAQDASDLERLSEYFDAMKTKLIADVTEIIRSHDVTNQAQAFIEDKKTQMEPLVAQIQEQLRAAATSVESQLRPLTANVQAQFQPQIENFQKQMEAVFKNLADQTMALAN</sequence>
<dbReference type="GeneTree" id="ENSGT00760000119766"/>
<keyword evidence="2" id="KW-1185">Reference proteome</keyword>
<dbReference type="Gene3D" id="6.10.250.100">
    <property type="match status" value="1"/>
</dbReference>
<reference evidence="1 2" key="1">
    <citation type="journal article" date="2021" name="G3 (Bethesda)">
        <title>Improved contiguity of the threespine stickleback genome using long-read sequencing.</title>
        <authorList>
            <person name="Nath S."/>
            <person name="Shaw D.E."/>
            <person name="White M.A."/>
        </authorList>
    </citation>
    <scope>NUCLEOTIDE SEQUENCE [LARGE SCALE GENOMIC DNA]</scope>
    <source>
        <strain evidence="1 2">Lake Benthic</strain>
    </source>
</reference>
<protein>
    <recommendedName>
        <fullName evidence="3">Antifreeze protein type IV</fullName>
    </recommendedName>
</protein>
<evidence type="ECO:0000313" key="2">
    <source>
        <dbReference type="Proteomes" id="UP000007635"/>
    </source>
</evidence>
<organism evidence="1 2">
    <name type="scientific">Gasterosteus aculeatus aculeatus</name>
    <name type="common">three-spined stickleback</name>
    <dbReference type="NCBI Taxonomy" id="481459"/>
    <lineage>
        <taxon>Eukaryota</taxon>
        <taxon>Metazoa</taxon>
        <taxon>Chordata</taxon>
        <taxon>Craniata</taxon>
        <taxon>Vertebrata</taxon>
        <taxon>Euteleostomi</taxon>
        <taxon>Actinopterygii</taxon>
        <taxon>Neopterygii</taxon>
        <taxon>Teleostei</taxon>
        <taxon>Neoteleostei</taxon>
        <taxon>Acanthomorphata</taxon>
        <taxon>Eupercaria</taxon>
        <taxon>Perciformes</taxon>
        <taxon>Cottioidei</taxon>
        <taxon>Gasterosteales</taxon>
        <taxon>Gasterosteidae</taxon>
        <taxon>Gasterosteus</taxon>
    </lineage>
</organism>
<reference evidence="1" key="2">
    <citation type="submission" date="2025-08" db="UniProtKB">
        <authorList>
            <consortium name="Ensembl"/>
        </authorList>
    </citation>
    <scope>IDENTIFICATION</scope>
</reference>
<dbReference type="SUPFAM" id="SSF58113">
    <property type="entry name" value="Apolipoprotein A-I"/>
    <property type="match status" value="1"/>
</dbReference>
<dbReference type="Ensembl" id="ENSGACT00000046868.1">
    <property type="protein sequence ID" value="ENSGACP00000030507.1"/>
    <property type="gene ID" value="ENSGACG00000003808.2"/>
</dbReference>